<sequence length="238" mass="27689">MVIHFYLSHTARLLKKERLIRRVLEPFLLMNFVYFTVVTIMAIVLTKNSWIECLQPYWLMLSTVEFVVVQVFFVAGIVITRKLNEVRQLDSARNAQKRDLWGLIIVFEVSAFVTLVYDITVSILGTEERGCSDIFNNMQSVYTAVYAFVNIFKIMLPMWAMLCVFHAPSKQENGPNNFSINSDNRSVFQPRSPRHYNRLSYPDLRTAACPQYVNTPRRSQSYATMPSIEEEDTNYLIT</sequence>
<dbReference type="Proteomes" id="UP000694865">
    <property type="component" value="Unplaced"/>
</dbReference>
<evidence type="ECO:0000313" key="2">
    <source>
        <dbReference type="Proteomes" id="UP000694865"/>
    </source>
</evidence>
<keyword evidence="1" id="KW-1133">Transmembrane helix</keyword>
<dbReference type="PANTHER" id="PTHR38553">
    <property type="entry name" value="PROTEIN CBG19621"/>
    <property type="match status" value="1"/>
</dbReference>
<protein>
    <submittedName>
        <fullName evidence="3">Uncharacterized protein LOC100378665</fullName>
    </submittedName>
</protein>
<keyword evidence="1" id="KW-0812">Transmembrane</keyword>
<feature type="transmembrane region" description="Helical" evidence="1">
    <location>
        <begin position="57"/>
        <end position="79"/>
    </location>
</feature>
<feature type="transmembrane region" description="Helical" evidence="1">
    <location>
        <begin position="23"/>
        <end position="45"/>
    </location>
</feature>
<name>A0ABM0GPL9_SACKO</name>
<dbReference type="PANTHER" id="PTHR38553:SF1">
    <property type="entry name" value="G PROTEIN-COUPLED RECEPTOR"/>
    <property type="match status" value="1"/>
</dbReference>
<accession>A0ABM0GPL9</accession>
<evidence type="ECO:0000313" key="3">
    <source>
        <dbReference type="RefSeq" id="XP_002734518.1"/>
    </source>
</evidence>
<feature type="transmembrane region" description="Helical" evidence="1">
    <location>
        <begin position="144"/>
        <end position="165"/>
    </location>
</feature>
<evidence type="ECO:0000256" key="1">
    <source>
        <dbReference type="SAM" id="Phobius"/>
    </source>
</evidence>
<proteinExistence type="predicted"/>
<gene>
    <name evidence="3" type="primary">LOC100378665</name>
</gene>
<reference evidence="3" key="1">
    <citation type="submission" date="2025-08" db="UniProtKB">
        <authorList>
            <consortium name="RefSeq"/>
        </authorList>
    </citation>
    <scope>IDENTIFICATION</scope>
    <source>
        <tissue evidence="3">Testes</tissue>
    </source>
</reference>
<keyword evidence="1" id="KW-0472">Membrane</keyword>
<organism evidence="2 3">
    <name type="scientific">Saccoglossus kowalevskii</name>
    <name type="common">Acorn worm</name>
    <dbReference type="NCBI Taxonomy" id="10224"/>
    <lineage>
        <taxon>Eukaryota</taxon>
        <taxon>Metazoa</taxon>
        <taxon>Hemichordata</taxon>
        <taxon>Enteropneusta</taxon>
        <taxon>Harrimaniidae</taxon>
        <taxon>Saccoglossus</taxon>
    </lineage>
</organism>
<keyword evidence="2" id="KW-1185">Reference proteome</keyword>
<dbReference type="RefSeq" id="XP_002734518.1">
    <property type="nucleotide sequence ID" value="XM_002734472.2"/>
</dbReference>
<dbReference type="GeneID" id="100378665"/>
<feature type="transmembrane region" description="Helical" evidence="1">
    <location>
        <begin position="100"/>
        <end position="124"/>
    </location>
</feature>